<evidence type="ECO:0000256" key="2">
    <source>
        <dbReference type="ARBA" id="ARBA00023319"/>
    </source>
</evidence>
<dbReference type="InterPro" id="IPR013783">
    <property type="entry name" value="Ig-like_fold"/>
</dbReference>
<dbReference type="RefSeq" id="XP_018603867.2">
    <property type="nucleotide sequence ID" value="XM_018748351.2"/>
</dbReference>
<reference evidence="7 8" key="1">
    <citation type="submission" date="2019-04" db="EMBL/GenBank/DDBJ databases">
        <authorList>
            <consortium name="Wellcome Sanger Institute Data Sharing"/>
        </authorList>
    </citation>
    <scope>NUCLEOTIDE SEQUENCE [LARGE SCALE GENOMIC DNA]</scope>
</reference>
<dbReference type="Gene3D" id="3.30.500.10">
    <property type="entry name" value="MHC class I-like antigen recognition-like"/>
    <property type="match status" value="1"/>
</dbReference>
<keyword evidence="8" id="KW-1185">Reference proteome</keyword>
<feature type="transmembrane region" description="Helical" evidence="4">
    <location>
        <begin position="306"/>
        <end position="326"/>
    </location>
</feature>
<dbReference type="SUPFAM" id="SSF48726">
    <property type="entry name" value="Immunoglobulin"/>
    <property type="match status" value="1"/>
</dbReference>
<reference evidence="7" key="3">
    <citation type="submission" date="2025-09" db="UniProtKB">
        <authorList>
            <consortium name="Ensembl"/>
        </authorList>
    </citation>
    <scope>IDENTIFICATION</scope>
</reference>
<dbReference type="InterPro" id="IPR050208">
    <property type="entry name" value="MHC_class-I_related"/>
</dbReference>
<dbReference type="InterPro" id="IPR003597">
    <property type="entry name" value="Ig_C1-set"/>
</dbReference>
<dbReference type="Pfam" id="PF07654">
    <property type="entry name" value="C1-set"/>
    <property type="match status" value="1"/>
</dbReference>
<dbReference type="PROSITE" id="PS00290">
    <property type="entry name" value="IG_MHC"/>
    <property type="match status" value="1"/>
</dbReference>
<dbReference type="PANTHER" id="PTHR16675:SF235">
    <property type="entry name" value="SHKT DOMAIN-CONTAINING PROTEIN"/>
    <property type="match status" value="1"/>
</dbReference>
<sequence length="381" mass="43023">MRHFQFEQHGIVFCLTLIYLQCHTTGSHSLHRHCIATQGTLFPKNIQFLMLDDITVYYYNSSFGKDPPVPEWLNHSKGLNFWREISVNLKFNRHVMATAVRLTAEHFNHSDDHVYQAHGRCDLNADGSILSSMSHAYDGKDFVSFDVQTKSWTAAVSQAVFYKRKREVDPQDLNRLAHHYQHECIEWLKLLLQYTVKLREKKVPEVRILERTDPTTSAVEITCHVTGFYPRAVQVEWLGAGELPLQDGVKSGNVVPNEDRTYQLRKSLTVSEGVQGTQTYSCLVVHSSVPENITLPWAPRRKMPVWITPAALAGAVVMMCVALAVAKWRGALVSASQTSALSHIMCWKRSASVAGQNLEAVRKQNQKINDEGSPFLGSHPG</sequence>
<comment type="similarity">
    <text evidence="3">Belongs to the MHC class I family.</text>
</comment>
<evidence type="ECO:0000259" key="6">
    <source>
        <dbReference type="PROSITE" id="PS50835"/>
    </source>
</evidence>
<dbReference type="SUPFAM" id="SSF54452">
    <property type="entry name" value="MHC antigen-recognition domain"/>
    <property type="match status" value="1"/>
</dbReference>
<gene>
    <name evidence="7" type="primary">LOC108932132</name>
</gene>
<keyword evidence="4" id="KW-1133">Transmembrane helix</keyword>
<keyword evidence="4" id="KW-0812">Transmembrane</keyword>
<dbReference type="InterPro" id="IPR011161">
    <property type="entry name" value="MHC_I-like_Ag-recog"/>
</dbReference>
<dbReference type="PROSITE" id="PS50835">
    <property type="entry name" value="IG_LIKE"/>
    <property type="match status" value="1"/>
</dbReference>
<organism evidence="7 8">
    <name type="scientific">Scleropages formosus</name>
    <name type="common">Asian bonytongue</name>
    <name type="synonym">Osteoglossum formosum</name>
    <dbReference type="NCBI Taxonomy" id="113540"/>
    <lineage>
        <taxon>Eukaryota</taxon>
        <taxon>Metazoa</taxon>
        <taxon>Chordata</taxon>
        <taxon>Craniata</taxon>
        <taxon>Vertebrata</taxon>
        <taxon>Euteleostomi</taxon>
        <taxon>Actinopterygii</taxon>
        <taxon>Neopterygii</taxon>
        <taxon>Teleostei</taxon>
        <taxon>Osteoglossocephala</taxon>
        <taxon>Osteoglossomorpha</taxon>
        <taxon>Osteoglossiformes</taxon>
        <taxon>Osteoglossidae</taxon>
        <taxon>Scleropages</taxon>
    </lineage>
</organism>
<reference evidence="7" key="2">
    <citation type="submission" date="2025-08" db="UniProtKB">
        <authorList>
            <consortium name="Ensembl"/>
        </authorList>
    </citation>
    <scope>IDENTIFICATION</scope>
</reference>
<dbReference type="InterPro" id="IPR003006">
    <property type="entry name" value="Ig/MHC_CS"/>
</dbReference>
<keyword evidence="2" id="KW-0393">Immunoglobulin domain</keyword>
<dbReference type="PRINTS" id="PR01638">
    <property type="entry name" value="MHCCLASSI"/>
</dbReference>
<evidence type="ECO:0000313" key="7">
    <source>
        <dbReference type="Ensembl" id="ENSSFOP00015009436.2"/>
    </source>
</evidence>
<dbReference type="KEGG" id="sfm:108932132"/>
<dbReference type="GO" id="GO:0009897">
    <property type="term" value="C:external side of plasma membrane"/>
    <property type="evidence" value="ECO:0007669"/>
    <property type="project" value="TreeGrafter"/>
</dbReference>
<dbReference type="AlphaFoldDB" id="A0A8C9V0I8"/>
<dbReference type="Proteomes" id="UP000694397">
    <property type="component" value="Chromosome 10"/>
</dbReference>
<evidence type="ECO:0000256" key="3">
    <source>
        <dbReference type="RuleBase" id="RU004439"/>
    </source>
</evidence>
<dbReference type="InterPro" id="IPR037055">
    <property type="entry name" value="MHC_I-like_Ag-recog_sf"/>
</dbReference>
<dbReference type="Pfam" id="PF00129">
    <property type="entry name" value="MHC_I"/>
    <property type="match status" value="1"/>
</dbReference>
<dbReference type="PANTHER" id="PTHR16675">
    <property type="entry name" value="MHC CLASS I-RELATED"/>
    <property type="match status" value="1"/>
</dbReference>
<feature type="domain" description="Ig-like" evidence="6">
    <location>
        <begin position="204"/>
        <end position="294"/>
    </location>
</feature>
<evidence type="ECO:0000313" key="8">
    <source>
        <dbReference type="Proteomes" id="UP000694397"/>
    </source>
</evidence>
<dbReference type="GeneTree" id="ENSGT01120000271825"/>
<dbReference type="GO" id="GO:0006955">
    <property type="term" value="P:immune response"/>
    <property type="evidence" value="ECO:0007669"/>
    <property type="project" value="TreeGrafter"/>
</dbReference>
<keyword evidence="4" id="KW-0472">Membrane</keyword>
<dbReference type="OrthoDB" id="8936120at2759"/>
<proteinExistence type="inferred from homology"/>
<dbReference type="Ensembl" id="ENSSFOT00015009564.2">
    <property type="protein sequence ID" value="ENSSFOP00015009436.2"/>
    <property type="gene ID" value="ENSSFOG00015006134.2"/>
</dbReference>
<dbReference type="GO" id="GO:0005615">
    <property type="term" value="C:extracellular space"/>
    <property type="evidence" value="ECO:0007669"/>
    <property type="project" value="TreeGrafter"/>
</dbReference>
<evidence type="ECO:0000256" key="1">
    <source>
        <dbReference type="ARBA" id="ARBA00023180"/>
    </source>
</evidence>
<feature type="signal peptide" evidence="5">
    <location>
        <begin position="1"/>
        <end position="29"/>
    </location>
</feature>
<dbReference type="InterPro" id="IPR001039">
    <property type="entry name" value="MHC_I_a_a1/a2"/>
</dbReference>
<name>A0A8C9V0I8_SCLFO</name>
<dbReference type="InterPro" id="IPR007110">
    <property type="entry name" value="Ig-like_dom"/>
</dbReference>
<dbReference type="InterPro" id="IPR036179">
    <property type="entry name" value="Ig-like_dom_sf"/>
</dbReference>
<keyword evidence="5" id="KW-0732">Signal</keyword>
<protein>
    <submittedName>
        <fullName evidence="7">Major histocompatibility complex class I-related gene protein-like</fullName>
    </submittedName>
</protein>
<evidence type="ECO:0000256" key="4">
    <source>
        <dbReference type="SAM" id="Phobius"/>
    </source>
</evidence>
<feature type="chain" id="PRO_5034177114" evidence="5">
    <location>
        <begin position="30"/>
        <end position="381"/>
    </location>
</feature>
<evidence type="ECO:0000256" key="5">
    <source>
        <dbReference type="SAM" id="SignalP"/>
    </source>
</evidence>
<dbReference type="Gene3D" id="2.60.40.10">
    <property type="entry name" value="Immunoglobulins"/>
    <property type="match status" value="1"/>
</dbReference>
<accession>A0A8C9V0I8</accession>
<dbReference type="SMART" id="SM00407">
    <property type="entry name" value="IGc1"/>
    <property type="match status" value="1"/>
</dbReference>
<keyword evidence="1" id="KW-0325">Glycoprotein</keyword>
<dbReference type="GeneID" id="108932132"/>
<dbReference type="InterPro" id="IPR011162">
    <property type="entry name" value="MHC_I/II-like_Ag-recog"/>
</dbReference>